<dbReference type="Proteomes" id="UP000593566">
    <property type="component" value="Unassembled WGS sequence"/>
</dbReference>
<evidence type="ECO:0000313" key="2">
    <source>
        <dbReference type="EMBL" id="KAF6230772.1"/>
    </source>
</evidence>
<dbReference type="RefSeq" id="XP_037157845.1">
    <property type="nucleotide sequence ID" value="XM_037290971.1"/>
</dbReference>
<proteinExistence type="predicted"/>
<comment type="caution">
    <text evidence="2">The sequence shown here is derived from an EMBL/GenBank/DDBJ whole genome shotgun (WGS) entry which is preliminary data.</text>
</comment>
<accession>A0A8H6FLP2</accession>
<dbReference type="AlphaFoldDB" id="A0A8H6FLP2"/>
<evidence type="ECO:0000256" key="1">
    <source>
        <dbReference type="SAM" id="MobiDB-lite"/>
    </source>
</evidence>
<sequence length="194" mass="21785">MAEPSTESPPWKSMAGSSTPPKRSMRSATSGVKVKPNIANSQKAQRQPLAQEQRKKEKAQSAAQKQREKDDTQPAAAAQDQREDEARTETLADLLANQEVLFLYRETASLRQRGQEGTLHAPMWQDEFLCGDFDTSVLGSQMYAAIDEHDYDDDVISYTAEIRSHHYRSIKQKRTVADLSSEVSIEVVETNLKD</sequence>
<gene>
    <name evidence="2" type="ORF">HO133_000031</name>
</gene>
<organism evidence="2 3">
    <name type="scientific">Letharia lupina</name>
    <dbReference type="NCBI Taxonomy" id="560253"/>
    <lineage>
        <taxon>Eukaryota</taxon>
        <taxon>Fungi</taxon>
        <taxon>Dikarya</taxon>
        <taxon>Ascomycota</taxon>
        <taxon>Pezizomycotina</taxon>
        <taxon>Lecanoromycetes</taxon>
        <taxon>OSLEUM clade</taxon>
        <taxon>Lecanoromycetidae</taxon>
        <taxon>Lecanorales</taxon>
        <taxon>Lecanorineae</taxon>
        <taxon>Parmeliaceae</taxon>
        <taxon>Letharia</taxon>
    </lineage>
</organism>
<evidence type="ECO:0000313" key="3">
    <source>
        <dbReference type="Proteomes" id="UP000593566"/>
    </source>
</evidence>
<feature type="compositionally biased region" description="Basic and acidic residues" evidence="1">
    <location>
        <begin position="52"/>
        <end position="72"/>
    </location>
</feature>
<name>A0A8H6FLP2_9LECA</name>
<dbReference type="EMBL" id="JACCJB010000001">
    <property type="protein sequence ID" value="KAF6230772.1"/>
    <property type="molecule type" value="Genomic_DNA"/>
</dbReference>
<feature type="compositionally biased region" description="Polar residues" evidence="1">
    <location>
        <begin position="15"/>
        <end position="30"/>
    </location>
</feature>
<keyword evidence="3" id="KW-1185">Reference proteome</keyword>
<dbReference type="GeneID" id="59328450"/>
<feature type="region of interest" description="Disordered" evidence="1">
    <location>
        <begin position="1"/>
        <end position="87"/>
    </location>
</feature>
<reference evidence="2 3" key="1">
    <citation type="journal article" date="2020" name="Genomics">
        <title>Complete, high-quality genomes from long-read metagenomic sequencing of two wolf lichen thalli reveals enigmatic genome architecture.</title>
        <authorList>
            <person name="McKenzie S.K."/>
            <person name="Walston R.F."/>
            <person name="Allen J.L."/>
        </authorList>
    </citation>
    <scope>NUCLEOTIDE SEQUENCE [LARGE SCALE GENOMIC DNA]</scope>
    <source>
        <strain evidence="2">WasteWater1</strain>
    </source>
</reference>
<protein>
    <submittedName>
        <fullName evidence="2">Uncharacterized protein</fullName>
    </submittedName>
</protein>